<evidence type="ECO:0000313" key="2">
    <source>
        <dbReference type="EMBL" id="PIO37875.1"/>
    </source>
</evidence>
<name>A0A2G9SCS0_AQUCT</name>
<keyword evidence="3" id="KW-1185">Reference proteome</keyword>
<dbReference type="AlphaFoldDB" id="A0A2G9SCS0"/>
<proteinExistence type="predicted"/>
<gene>
    <name evidence="2" type="ORF">AB205_0197170</name>
</gene>
<reference evidence="3" key="1">
    <citation type="journal article" date="2017" name="Nat. Commun.">
        <title>The North American bullfrog draft genome provides insight into hormonal regulation of long noncoding RNA.</title>
        <authorList>
            <person name="Hammond S.A."/>
            <person name="Warren R.L."/>
            <person name="Vandervalk B.P."/>
            <person name="Kucuk E."/>
            <person name="Khan H."/>
            <person name="Gibb E.A."/>
            <person name="Pandoh P."/>
            <person name="Kirk H."/>
            <person name="Zhao Y."/>
            <person name="Jones M."/>
            <person name="Mungall A.J."/>
            <person name="Coope R."/>
            <person name="Pleasance S."/>
            <person name="Moore R.A."/>
            <person name="Holt R.A."/>
            <person name="Round J.M."/>
            <person name="Ohora S."/>
            <person name="Walle B.V."/>
            <person name="Veldhoen N."/>
            <person name="Helbing C.C."/>
            <person name="Birol I."/>
        </authorList>
    </citation>
    <scope>NUCLEOTIDE SEQUENCE [LARGE SCALE GENOMIC DNA]</scope>
</reference>
<evidence type="ECO:0000313" key="3">
    <source>
        <dbReference type="Proteomes" id="UP000228934"/>
    </source>
</evidence>
<feature type="domain" description="PH" evidence="1">
    <location>
        <begin position="1"/>
        <end position="77"/>
    </location>
</feature>
<protein>
    <recommendedName>
        <fullName evidence="1">PH domain-containing protein</fullName>
    </recommendedName>
</protein>
<dbReference type="SUPFAM" id="SSF50729">
    <property type="entry name" value="PH domain-like"/>
    <property type="match status" value="1"/>
</dbReference>
<dbReference type="Proteomes" id="UP000228934">
    <property type="component" value="Unassembled WGS sequence"/>
</dbReference>
<evidence type="ECO:0000259" key="1">
    <source>
        <dbReference type="PROSITE" id="PS50003"/>
    </source>
</evidence>
<dbReference type="InterPro" id="IPR011993">
    <property type="entry name" value="PH-like_dom_sf"/>
</dbReference>
<sequence length="98" mass="11369">MIIFLNDQLEEQIKSNILFHLFLQHCFDLHARGHTVKACKTQADGKKVQGNHQSYRLSATSGEERESWVQSLRSSISWNPFLDQVTIQKKISSMKKDH</sequence>
<dbReference type="OrthoDB" id="430364at2759"/>
<dbReference type="EMBL" id="KV925090">
    <property type="protein sequence ID" value="PIO37875.1"/>
    <property type="molecule type" value="Genomic_DNA"/>
</dbReference>
<dbReference type="InterPro" id="IPR001849">
    <property type="entry name" value="PH_domain"/>
</dbReference>
<accession>A0A2G9SCS0</accession>
<organism evidence="2 3">
    <name type="scientific">Aquarana catesbeiana</name>
    <name type="common">American bullfrog</name>
    <name type="synonym">Rana catesbeiana</name>
    <dbReference type="NCBI Taxonomy" id="8400"/>
    <lineage>
        <taxon>Eukaryota</taxon>
        <taxon>Metazoa</taxon>
        <taxon>Chordata</taxon>
        <taxon>Craniata</taxon>
        <taxon>Vertebrata</taxon>
        <taxon>Euteleostomi</taxon>
        <taxon>Amphibia</taxon>
        <taxon>Batrachia</taxon>
        <taxon>Anura</taxon>
        <taxon>Neobatrachia</taxon>
        <taxon>Ranoidea</taxon>
        <taxon>Ranidae</taxon>
        <taxon>Aquarana</taxon>
    </lineage>
</organism>
<dbReference type="Gene3D" id="2.30.29.30">
    <property type="entry name" value="Pleckstrin-homology domain (PH domain)/Phosphotyrosine-binding domain (PTB)"/>
    <property type="match status" value="1"/>
</dbReference>
<dbReference type="PROSITE" id="PS50003">
    <property type="entry name" value="PH_DOMAIN"/>
    <property type="match status" value="1"/>
</dbReference>